<gene>
    <name evidence="2" type="ORF">LIER_25297</name>
</gene>
<feature type="compositionally biased region" description="Polar residues" evidence="1">
    <location>
        <begin position="415"/>
        <end position="429"/>
    </location>
</feature>
<name>A0AAV3R795_LITER</name>
<feature type="region of interest" description="Disordered" evidence="1">
    <location>
        <begin position="465"/>
        <end position="484"/>
    </location>
</feature>
<feature type="compositionally biased region" description="Polar residues" evidence="1">
    <location>
        <begin position="75"/>
        <end position="84"/>
    </location>
</feature>
<dbReference type="PANTHER" id="PTHR34112">
    <property type="entry name" value="C-JUN-AMINO-TERMINAL KINASE-INTERACTING PROTEIN"/>
    <property type="match status" value="1"/>
</dbReference>
<feature type="compositionally biased region" description="Polar residues" evidence="1">
    <location>
        <begin position="48"/>
        <end position="62"/>
    </location>
</feature>
<evidence type="ECO:0000313" key="2">
    <source>
        <dbReference type="EMBL" id="GAA0171211.1"/>
    </source>
</evidence>
<feature type="region of interest" description="Disordered" evidence="1">
    <location>
        <begin position="527"/>
        <end position="546"/>
    </location>
</feature>
<reference evidence="2 3" key="1">
    <citation type="submission" date="2024-01" db="EMBL/GenBank/DDBJ databases">
        <title>The complete chloroplast genome sequence of Lithospermum erythrorhizon: insights into the phylogenetic relationship among Boraginaceae species and the maternal lineages of purple gromwells.</title>
        <authorList>
            <person name="Okada T."/>
            <person name="Watanabe K."/>
        </authorList>
    </citation>
    <scope>NUCLEOTIDE SEQUENCE [LARGE SCALE GENOMIC DNA]</scope>
</reference>
<keyword evidence="3" id="KW-1185">Reference proteome</keyword>
<comment type="caution">
    <text evidence="2">The sequence shown here is derived from an EMBL/GenBank/DDBJ whole genome shotgun (WGS) entry which is preliminary data.</text>
</comment>
<sequence length="629" mass="67805">MMDKNEPTLVPQWLRSNGSVSGNGSSINHLSSSSLRSDDYGTPKVVRKNSSSTNDQNLGRSSASERVKSPHFRRSFSNNGSVNLRTSNIFCKNHHDRDSNDSVYESGNKDRTILEDFRRRDFSDSLGNNSSYRVERKSLRRSHSVISDQRDETLPRNVEAGSKSAYKISHNNANRASDNVLLHKASFEQDFPSLEEKLAASEIRRVPSPCLTPSIHTFPVSASAMIGSDKWTSALAEVPGLVKTNGTGVSAKAHALAEVPGLVKTNGTGVSAKAHAPGSPTMDSSISTALSMAETVAHLPPRVKTTPQLSTESQRQELAIKQSRQLIPVTPSAPKALVPNPPEKPKAKTGQPHLIHSPRGGSAKPDVSKTSSIGKLQVLKPVRERNGDSLPPMDNLSPKRDSRTVCSVPAATHSVAGSSSVRAQVNNSGHPAAERKHLLPLLEKRAASQSQTQSRNDFFSLMRKKSISNSSPAPESGPVISASDKKLGEGEDAALPVTDHSGKVGVLANIHSIKSLEYTNAKVSDGHSYNEGESLNSKKNGSTCNSSFFSEEEEASFLRSLGWEENTEEGGLTDEEINAFYKDVTKYINSKPSWKILQGMPRFLLALESQIGSVAGISSGLNSSSKLES</sequence>
<feature type="compositionally biased region" description="Low complexity" evidence="1">
    <location>
        <begin position="16"/>
        <end position="35"/>
    </location>
</feature>
<organism evidence="2 3">
    <name type="scientific">Lithospermum erythrorhizon</name>
    <name type="common">Purple gromwell</name>
    <name type="synonym">Lithospermum officinale var. erythrorhizon</name>
    <dbReference type="NCBI Taxonomy" id="34254"/>
    <lineage>
        <taxon>Eukaryota</taxon>
        <taxon>Viridiplantae</taxon>
        <taxon>Streptophyta</taxon>
        <taxon>Embryophyta</taxon>
        <taxon>Tracheophyta</taxon>
        <taxon>Spermatophyta</taxon>
        <taxon>Magnoliopsida</taxon>
        <taxon>eudicotyledons</taxon>
        <taxon>Gunneridae</taxon>
        <taxon>Pentapetalae</taxon>
        <taxon>asterids</taxon>
        <taxon>lamiids</taxon>
        <taxon>Boraginales</taxon>
        <taxon>Boraginaceae</taxon>
        <taxon>Boraginoideae</taxon>
        <taxon>Lithospermeae</taxon>
        <taxon>Lithospermum</taxon>
    </lineage>
</organism>
<feature type="compositionally biased region" description="Polar residues" evidence="1">
    <location>
        <begin position="531"/>
        <end position="545"/>
    </location>
</feature>
<accession>A0AAV3R795</accession>
<dbReference type="PANTHER" id="PTHR34112:SF13">
    <property type="entry name" value="OS04G0448200 PROTEIN"/>
    <property type="match status" value="1"/>
</dbReference>
<feature type="region of interest" description="Disordered" evidence="1">
    <location>
        <begin position="330"/>
        <end position="432"/>
    </location>
</feature>
<evidence type="ECO:0000256" key="1">
    <source>
        <dbReference type="SAM" id="MobiDB-lite"/>
    </source>
</evidence>
<protein>
    <submittedName>
        <fullName evidence="2">Uncharacterized protein</fullName>
    </submittedName>
</protein>
<dbReference type="AlphaFoldDB" id="A0AAV3R795"/>
<feature type="region of interest" description="Disordered" evidence="1">
    <location>
        <begin position="1"/>
        <end position="84"/>
    </location>
</feature>
<evidence type="ECO:0000313" key="3">
    <source>
        <dbReference type="Proteomes" id="UP001454036"/>
    </source>
</evidence>
<dbReference type="EMBL" id="BAABME010007577">
    <property type="protein sequence ID" value="GAA0171211.1"/>
    <property type="molecule type" value="Genomic_DNA"/>
</dbReference>
<proteinExistence type="predicted"/>
<dbReference type="Proteomes" id="UP001454036">
    <property type="component" value="Unassembled WGS sequence"/>
</dbReference>